<evidence type="ECO:0000256" key="2">
    <source>
        <dbReference type="ARBA" id="ARBA00022741"/>
    </source>
</evidence>
<dbReference type="EMBL" id="VSSQ01073542">
    <property type="protein sequence ID" value="MPN24628.1"/>
    <property type="molecule type" value="Genomic_DNA"/>
</dbReference>
<keyword evidence="1 5" id="KW-0808">Transferase</keyword>
<keyword evidence="3 5" id="KW-0418">Kinase</keyword>
<dbReference type="Pfam" id="PF00871">
    <property type="entry name" value="Acetate_kinase"/>
    <property type="match status" value="1"/>
</dbReference>
<gene>
    <name evidence="5" type="primary">buk2_44</name>
    <name evidence="5" type="ORF">SDC9_172029</name>
</gene>
<proteinExistence type="predicted"/>
<dbReference type="PANTHER" id="PTHR21060:SF3">
    <property type="entry name" value="BUTYRATE KINASE 2-RELATED"/>
    <property type="match status" value="1"/>
</dbReference>
<comment type="caution">
    <text evidence="5">The sequence shown here is derived from an EMBL/GenBank/DDBJ whole genome shotgun (WGS) entry which is preliminary data.</text>
</comment>
<dbReference type="GO" id="GO:0006083">
    <property type="term" value="P:acetate metabolic process"/>
    <property type="evidence" value="ECO:0007669"/>
    <property type="project" value="TreeGrafter"/>
</dbReference>
<dbReference type="InterPro" id="IPR000890">
    <property type="entry name" value="Aliphatic_acid_kin_short-chain"/>
</dbReference>
<evidence type="ECO:0000256" key="4">
    <source>
        <dbReference type="ARBA" id="ARBA00022840"/>
    </source>
</evidence>
<dbReference type="SUPFAM" id="SSF53067">
    <property type="entry name" value="Actin-like ATPase domain"/>
    <property type="match status" value="1"/>
</dbReference>
<reference evidence="5" key="1">
    <citation type="submission" date="2019-08" db="EMBL/GenBank/DDBJ databases">
        <authorList>
            <person name="Kucharzyk K."/>
            <person name="Murdoch R.W."/>
            <person name="Higgins S."/>
            <person name="Loffler F."/>
        </authorList>
    </citation>
    <scope>NUCLEOTIDE SEQUENCE</scope>
</reference>
<dbReference type="AlphaFoldDB" id="A0A645GCI6"/>
<keyword evidence="2" id="KW-0547">Nucleotide-binding</keyword>
<keyword evidence="4" id="KW-0067">ATP-binding</keyword>
<dbReference type="GO" id="GO:0047761">
    <property type="term" value="F:butyrate kinase activity"/>
    <property type="evidence" value="ECO:0007669"/>
    <property type="project" value="UniProtKB-EC"/>
</dbReference>
<organism evidence="5">
    <name type="scientific">bioreactor metagenome</name>
    <dbReference type="NCBI Taxonomy" id="1076179"/>
    <lineage>
        <taxon>unclassified sequences</taxon>
        <taxon>metagenomes</taxon>
        <taxon>ecological metagenomes</taxon>
    </lineage>
</organism>
<evidence type="ECO:0000256" key="3">
    <source>
        <dbReference type="ARBA" id="ARBA00022777"/>
    </source>
</evidence>
<dbReference type="InterPro" id="IPR043129">
    <property type="entry name" value="ATPase_NBD"/>
</dbReference>
<dbReference type="EC" id="2.7.2.7" evidence="5"/>
<dbReference type="GO" id="GO:0005524">
    <property type="term" value="F:ATP binding"/>
    <property type="evidence" value="ECO:0007669"/>
    <property type="project" value="UniProtKB-KW"/>
</dbReference>
<name>A0A645GCI6_9ZZZZ</name>
<dbReference type="Gene3D" id="3.30.420.40">
    <property type="match status" value="2"/>
</dbReference>
<protein>
    <submittedName>
        <fullName evidence="5">Butyrate kinase 2</fullName>
        <ecNumber evidence="5">2.7.2.7</ecNumber>
    </submittedName>
</protein>
<sequence length="95" mass="10533">MIAEGDEKAKLIYEAMAYQVAKEIGSCATVLKGKVDAIILTGGIAYSEMITTWIKERVSFIADVKIYAGEDEMSALAQGALRVLREEEKPQRYED</sequence>
<accession>A0A645GCI6</accession>
<dbReference type="GO" id="GO:0008776">
    <property type="term" value="F:acetate kinase activity"/>
    <property type="evidence" value="ECO:0007669"/>
    <property type="project" value="TreeGrafter"/>
</dbReference>
<evidence type="ECO:0000256" key="1">
    <source>
        <dbReference type="ARBA" id="ARBA00022679"/>
    </source>
</evidence>
<dbReference type="PANTHER" id="PTHR21060">
    <property type="entry name" value="ACETATE KINASE"/>
    <property type="match status" value="1"/>
</dbReference>
<evidence type="ECO:0000313" key="5">
    <source>
        <dbReference type="EMBL" id="MPN24628.1"/>
    </source>
</evidence>